<dbReference type="GO" id="GO:0042597">
    <property type="term" value="C:periplasmic space"/>
    <property type="evidence" value="ECO:0007669"/>
    <property type="project" value="UniProtKB-SubCell"/>
</dbReference>
<dbReference type="EMBL" id="CP000390">
    <property type="protein sequence ID" value="ABG63693.1"/>
    <property type="molecule type" value="Genomic_DNA"/>
</dbReference>
<dbReference type="InterPro" id="IPR050490">
    <property type="entry name" value="Bact_solute-bd_prot1"/>
</dbReference>
<dbReference type="HOGENOM" id="CLU_031285_10_1_5"/>
<evidence type="ECO:0000313" key="4">
    <source>
        <dbReference type="EMBL" id="ABG63693.1"/>
    </source>
</evidence>
<protein>
    <submittedName>
        <fullName evidence="4">Carbohydrate ABC transporter substrate-binding protein, CUT1 family</fullName>
    </submittedName>
</protein>
<evidence type="ECO:0000256" key="3">
    <source>
        <dbReference type="ARBA" id="ARBA00022764"/>
    </source>
</evidence>
<dbReference type="Gene3D" id="3.40.190.10">
    <property type="entry name" value="Periplasmic binding protein-like II"/>
    <property type="match status" value="1"/>
</dbReference>
<dbReference type="InterPro" id="IPR006059">
    <property type="entry name" value="SBP"/>
</dbReference>
<sequence>MRANLYELCTGRTSRLALNIHGGPRSIEIADVLGERDMKLTGLKAALLAFASTCFATAGNAGTVTMWTFLNPANDSGREIALRNIIAEFETKNPAIKIVVEPQDWGTMSQKFVLSHTANRAPDVIWSAQDTGLLVNSGSLASLNPYLDGWDGPTGGDLLFASAYEKATYNGELMAVPIFPYAILMFYRKDVLAELGISEESLRTWDGLKNVTRKLQEAGKPGLLMPTSEDRSSSSVATTAFMELTGGHLVGADCRANFATPEGIKALELQVDMFREGLLAREEVSRNNDDDWDLFIGGRGTIVPQTSARAGALLSSAEWADEKTVGIMPWPSFTGEEPGPASGATWSASLWAGSQNKEEAAKFILHLVSVEAATEWTRHGQQLPLRRSVAENPEFSGGIYELNKTVASIMDSTAVFAPPGCAVSQSYSDWNAAVQEVFLGGIDPLAALKEAEAATNRRQ</sequence>
<dbReference type="eggNOG" id="COG1653">
    <property type="taxonomic scope" value="Bacteria"/>
</dbReference>
<dbReference type="STRING" id="266779.Meso_2305"/>
<dbReference type="PANTHER" id="PTHR43649:SF12">
    <property type="entry name" value="DIACETYLCHITOBIOSE BINDING PROTEIN DASA"/>
    <property type="match status" value="1"/>
</dbReference>
<dbReference type="SUPFAM" id="SSF53850">
    <property type="entry name" value="Periplasmic binding protein-like II"/>
    <property type="match status" value="1"/>
</dbReference>
<dbReference type="AlphaFoldDB" id="Q11FY2"/>
<dbReference type="KEGG" id="mes:Meso_2305"/>
<dbReference type="Pfam" id="PF01547">
    <property type="entry name" value="SBP_bac_1"/>
    <property type="match status" value="1"/>
</dbReference>
<evidence type="ECO:0000256" key="1">
    <source>
        <dbReference type="ARBA" id="ARBA00004418"/>
    </source>
</evidence>
<organism evidence="4">
    <name type="scientific">Chelativorans sp. (strain BNC1)</name>
    <dbReference type="NCBI Taxonomy" id="266779"/>
    <lineage>
        <taxon>Bacteria</taxon>
        <taxon>Pseudomonadati</taxon>
        <taxon>Pseudomonadota</taxon>
        <taxon>Alphaproteobacteria</taxon>
        <taxon>Hyphomicrobiales</taxon>
        <taxon>Phyllobacteriaceae</taxon>
        <taxon>Chelativorans</taxon>
    </lineage>
</organism>
<proteinExistence type="inferred from homology"/>
<dbReference type="PANTHER" id="PTHR43649">
    <property type="entry name" value="ARABINOSE-BINDING PROTEIN-RELATED"/>
    <property type="match status" value="1"/>
</dbReference>
<accession>Q11FY2</accession>
<gene>
    <name evidence="4" type="ordered locus">Meso_2305</name>
</gene>
<keyword evidence="3" id="KW-0574">Periplasm</keyword>
<dbReference type="CDD" id="cd13585">
    <property type="entry name" value="PBP2_TMBP_like"/>
    <property type="match status" value="1"/>
</dbReference>
<name>Q11FY2_CHESB</name>
<reference evidence="4" key="1">
    <citation type="submission" date="2006-06" db="EMBL/GenBank/DDBJ databases">
        <title>Complete sequence of chromosome of Chelativorans sp. BNC1.</title>
        <authorList>
            <consortium name="US DOE Joint Genome Institute"/>
            <person name="Copeland A."/>
            <person name="Lucas S."/>
            <person name="Lapidus A."/>
            <person name="Barry K."/>
            <person name="Detter J.C."/>
            <person name="Glavina del Rio T."/>
            <person name="Hammon N."/>
            <person name="Israni S."/>
            <person name="Dalin E."/>
            <person name="Tice H."/>
            <person name="Pitluck S."/>
            <person name="Chertkov O."/>
            <person name="Brettin T."/>
            <person name="Bruce D."/>
            <person name="Han C."/>
            <person name="Tapia R."/>
            <person name="Gilna P."/>
            <person name="Schmutz J."/>
            <person name="Larimer F."/>
            <person name="Land M."/>
            <person name="Hauser L."/>
            <person name="Kyrpides N."/>
            <person name="Mikhailova N."/>
            <person name="Richardson P."/>
        </authorList>
    </citation>
    <scope>NUCLEOTIDE SEQUENCE</scope>
    <source>
        <strain evidence="4">BNC1</strain>
    </source>
</reference>
<evidence type="ECO:0000256" key="2">
    <source>
        <dbReference type="ARBA" id="ARBA00008520"/>
    </source>
</evidence>
<comment type="similarity">
    <text evidence="2">Belongs to the bacterial solute-binding protein 1 family.</text>
</comment>
<comment type="subcellular location">
    <subcellularLocation>
        <location evidence="1">Periplasm</location>
    </subcellularLocation>
</comment>